<dbReference type="EMBL" id="JNHN01000160">
    <property type="protein sequence ID" value="KDS52231.1"/>
    <property type="molecule type" value="Genomic_DNA"/>
</dbReference>
<dbReference type="PROSITE" id="PS51257">
    <property type="entry name" value="PROKAR_LIPOPROTEIN"/>
    <property type="match status" value="1"/>
</dbReference>
<dbReference type="InterPro" id="IPR011990">
    <property type="entry name" value="TPR-like_helical_dom_sf"/>
</dbReference>
<evidence type="ECO:0000313" key="10">
    <source>
        <dbReference type="Proteomes" id="UP000028013"/>
    </source>
</evidence>
<name>A0A078S247_BACUN</name>
<reference evidence="9 10" key="1">
    <citation type="submission" date="2014-04" db="EMBL/GenBank/DDBJ databases">
        <authorList>
            <person name="Sears C."/>
            <person name="Carroll K."/>
            <person name="Sack B.R."/>
            <person name="Qadri F."/>
            <person name="Myers L.L."/>
            <person name="Chung G.-T."/>
            <person name="Escheverria P."/>
            <person name="Fraser C.M."/>
            <person name="Sadzewicz L."/>
            <person name="Shefchek K.A."/>
            <person name="Tallon L."/>
            <person name="Das S.P."/>
            <person name="Daugherty S."/>
            <person name="Mongodin E.F."/>
        </authorList>
    </citation>
    <scope>NUCLEOTIDE SEQUENCE [LARGE SCALE GENOMIC DNA]</scope>
    <source>
        <strain evidence="9 10">3978 T3 ii</strain>
    </source>
</reference>
<gene>
    <name evidence="9" type="ORF">M094_0092</name>
</gene>
<comment type="similarity">
    <text evidence="2">Belongs to the SusD family.</text>
</comment>
<dbReference type="Gene3D" id="1.25.40.390">
    <property type="match status" value="1"/>
</dbReference>
<dbReference type="InterPro" id="IPR012944">
    <property type="entry name" value="SusD_RagB_dom"/>
</dbReference>
<dbReference type="PATRIC" id="fig|1339349.3.peg.1380"/>
<organism evidence="9 10">
    <name type="scientific">Bacteroides uniformis str. 3978 T3 ii</name>
    <dbReference type="NCBI Taxonomy" id="1339349"/>
    <lineage>
        <taxon>Bacteria</taxon>
        <taxon>Pseudomonadati</taxon>
        <taxon>Bacteroidota</taxon>
        <taxon>Bacteroidia</taxon>
        <taxon>Bacteroidales</taxon>
        <taxon>Bacteroidaceae</taxon>
        <taxon>Bacteroides</taxon>
    </lineage>
</organism>
<dbReference type="SUPFAM" id="SSF48452">
    <property type="entry name" value="TPR-like"/>
    <property type="match status" value="1"/>
</dbReference>
<evidence type="ECO:0000256" key="3">
    <source>
        <dbReference type="ARBA" id="ARBA00022729"/>
    </source>
</evidence>
<dbReference type="GO" id="GO:0009279">
    <property type="term" value="C:cell outer membrane"/>
    <property type="evidence" value="ECO:0007669"/>
    <property type="project" value="UniProtKB-SubCell"/>
</dbReference>
<evidence type="ECO:0000256" key="5">
    <source>
        <dbReference type="ARBA" id="ARBA00023237"/>
    </source>
</evidence>
<dbReference type="Pfam" id="PF07980">
    <property type="entry name" value="SusD_RagB"/>
    <property type="match status" value="1"/>
</dbReference>
<feature type="signal peptide" evidence="6">
    <location>
        <begin position="1"/>
        <end position="20"/>
    </location>
</feature>
<dbReference type="Proteomes" id="UP000028013">
    <property type="component" value="Unassembled WGS sequence"/>
</dbReference>
<proteinExistence type="inferred from homology"/>
<comment type="caution">
    <text evidence="9">The sequence shown here is derived from an EMBL/GenBank/DDBJ whole genome shotgun (WGS) entry which is preliminary data.</text>
</comment>
<evidence type="ECO:0000259" key="7">
    <source>
        <dbReference type="Pfam" id="PF07980"/>
    </source>
</evidence>
<dbReference type="RefSeq" id="WP_005833645.1">
    <property type="nucleotide sequence ID" value="NZ_JNHN01000160.1"/>
</dbReference>
<accession>A0A078S247</accession>
<protein>
    <submittedName>
        <fullName evidence="9">Starch-binding associating with outer membrane family protein</fullName>
    </submittedName>
</protein>
<keyword evidence="3 6" id="KW-0732">Signal</keyword>
<evidence type="ECO:0000256" key="4">
    <source>
        <dbReference type="ARBA" id="ARBA00023136"/>
    </source>
</evidence>
<sequence>MKKNKNIFMASVLLLSLGLASCTDSFLDVTSKTESSTGTFYKTEKDAYRALIGCYDGWRQTSSAMMVGFYMASEVMSAECFGATGNADGRGYQAIDRFDISQSPADLNLYEGDWKNYYAGVYRCNELIAHEEQIVWNESDSKRGIYMGECRTLRALLYLDMVRLWGNIPLFLEPVNENRAPSPAKEVFSAIFTDLKYAIENIPGDAYPKADYTKNDGHITKYAAEALLARAYLFYTGYYGEEPVEVTRAEALAAVEDVIASGEYGLVPQFKNLWPASSAKVAEKGDYETLKGTYAGDGNKETILALKFTATQDYNGNNDSNRWQVMLGMRQLNAAPYCKGWGALTVNPDFVEAFPTGDLRRSASIIDLVGEGITGSADFTTSFNDWREYTGYAVKKYAPLCYADGSHAGKQDGSGDFQTQNRQDYVIIRYADVLLMAAELGSPNAQTYFDQVRKRAYQVDDNGTVSANYQAKSVSQQAIMEERRLEFAFESINYWDLLRQGIDVAAEKLALNGVKVKSGGADDAITIRVDRVKATKGLSQIPYNQINLSQSVLVQNPGW</sequence>
<keyword evidence="5" id="KW-0998">Cell outer membrane</keyword>
<feature type="domain" description="RagB/SusD" evidence="7">
    <location>
        <begin position="383"/>
        <end position="559"/>
    </location>
</feature>
<evidence type="ECO:0000256" key="2">
    <source>
        <dbReference type="ARBA" id="ARBA00006275"/>
    </source>
</evidence>
<dbReference type="AlphaFoldDB" id="A0A078S247"/>
<evidence type="ECO:0000313" key="9">
    <source>
        <dbReference type="EMBL" id="KDS52231.1"/>
    </source>
</evidence>
<dbReference type="Pfam" id="PF14322">
    <property type="entry name" value="SusD-like_3"/>
    <property type="match status" value="1"/>
</dbReference>
<feature type="domain" description="SusD-like N-terminal" evidence="8">
    <location>
        <begin position="110"/>
        <end position="233"/>
    </location>
</feature>
<dbReference type="InterPro" id="IPR033985">
    <property type="entry name" value="SusD-like_N"/>
</dbReference>
<feature type="chain" id="PRO_5001744776" evidence="6">
    <location>
        <begin position="21"/>
        <end position="559"/>
    </location>
</feature>
<keyword evidence="4" id="KW-0472">Membrane</keyword>
<evidence type="ECO:0000256" key="6">
    <source>
        <dbReference type="SAM" id="SignalP"/>
    </source>
</evidence>
<comment type="subcellular location">
    <subcellularLocation>
        <location evidence="1">Cell outer membrane</location>
    </subcellularLocation>
</comment>
<evidence type="ECO:0000256" key="1">
    <source>
        <dbReference type="ARBA" id="ARBA00004442"/>
    </source>
</evidence>
<evidence type="ECO:0000259" key="8">
    <source>
        <dbReference type="Pfam" id="PF14322"/>
    </source>
</evidence>